<dbReference type="EMBL" id="SNYC01000003">
    <property type="protein sequence ID" value="TDQ11018.1"/>
    <property type="molecule type" value="Genomic_DNA"/>
</dbReference>
<comment type="caution">
    <text evidence="2">The sequence shown here is derived from an EMBL/GenBank/DDBJ whole genome shotgun (WGS) entry which is preliminary data.</text>
</comment>
<feature type="region of interest" description="Disordered" evidence="1">
    <location>
        <begin position="76"/>
        <end position="97"/>
    </location>
</feature>
<dbReference type="RefSeq" id="WP_133574134.1">
    <property type="nucleotide sequence ID" value="NZ_SNYC01000003.1"/>
</dbReference>
<feature type="compositionally biased region" description="Basic and acidic residues" evidence="1">
    <location>
        <begin position="76"/>
        <end position="89"/>
    </location>
</feature>
<organism evidence="2 3">
    <name type="scientific">Pedobacter metabolipauper</name>
    <dbReference type="NCBI Taxonomy" id="425513"/>
    <lineage>
        <taxon>Bacteria</taxon>
        <taxon>Pseudomonadati</taxon>
        <taxon>Bacteroidota</taxon>
        <taxon>Sphingobacteriia</taxon>
        <taxon>Sphingobacteriales</taxon>
        <taxon>Sphingobacteriaceae</taxon>
        <taxon>Pedobacter</taxon>
    </lineage>
</organism>
<evidence type="ECO:0000256" key="1">
    <source>
        <dbReference type="SAM" id="MobiDB-lite"/>
    </source>
</evidence>
<accession>A0A4R6T0C5</accession>
<keyword evidence="3" id="KW-1185">Reference proteome</keyword>
<proteinExistence type="predicted"/>
<sequence>MALAISLWGNYSLLVNKSALHDNDIKFRMVRQLMPEQTLFIDSLYYKNSDSLEMKVEELESRQIAIQVASEAVKQKKEEAEKADKELRQLKKGNRMK</sequence>
<dbReference type="AlphaFoldDB" id="A0A4R6T0C5"/>
<evidence type="ECO:0000313" key="3">
    <source>
        <dbReference type="Proteomes" id="UP000295620"/>
    </source>
</evidence>
<name>A0A4R6T0C5_9SPHI</name>
<gene>
    <name evidence="2" type="ORF">ATK78_0132</name>
</gene>
<dbReference type="Proteomes" id="UP000295620">
    <property type="component" value="Unassembled WGS sequence"/>
</dbReference>
<reference evidence="2 3" key="1">
    <citation type="submission" date="2019-03" db="EMBL/GenBank/DDBJ databases">
        <title>Genomic Encyclopedia of Archaeal and Bacterial Type Strains, Phase II (KMG-II): from individual species to whole genera.</title>
        <authorList>
            <person name="Goeker M."/>
        </authorList>
    </citation>
    <scope>NUCLEOTIDE SEQUENCE [LARGE SCALE GENOMIC DNA]</scope>
    <source>
        <strain evidence="2 3">DSM 19035</strain>
    </source>
</reference>
<dbReference type="OrthoDB" id="793768at2"/>
<evidence type="ECO:0000313" key="2">
    <source>
        <dbReference type="EMBL" id="TDQ11018.1"/>
    </source>
</evidence>
<protein>
    <submittedName>
        <fullName evidence="2">Uncharacterized protein</fullName>
    </submittedName>
</protein>